<keyword evidence="10" id="KW-1185">Reference proteome</keyword>
<keyword evidence="3 8" id="KW-1133">Transmembrane helix</keyword>
<comment type="subcellular location">
    <subcellularLocation>
        <location evidence="1">Membrane</location>
        <topology evidence="1">Multi-pass membrane protein</topology>
    </subcellularLocation>
</comment>
<feature type="transmembrane region" description="Helical" evidence="8">
    <location>
        <begin position="33"/>
        <end position="61"/>
    </location>
</feature>
<evidence type="ECO:0000256" key="7">
    <source>
        <dbReference type="ARBA" id="ARBA00023224"/>
    </source>
</evidence>
<dbReference type="AlphaFoldDB" id="A0A9J7MB67"/>
<dbReference type="SMART" id="SM01381">
    <property type="entry name" value="7TM_GPCR_Srsx"/>
    <property type="match status" value="1"/>
</dbReference>
<dbReference type="Pfam" id="PF00001">
    <property type="entry name" value="7tm_1"/>
    <property type="match status" value="1"/>
</dbReference>
<dbReference type="PANTHER" id="PTHR24240">
    <property type="entry name" value="OPSIN"/>
    <property type="match status" value="1"/>
</dbReference>
<dbReference type="RefSeq" id="XP_035697688.1">
    <property type="nucleotide sequence ID" value="XM_035841795.1"/>
</dbReference>
<keyword evidence="4" id="KW-0297">G-protein coupled receptor</keyword>
<evidence type="ECO:0000256" key="2">
    <source>
        <dbReference type="ARBA" id="ARBA00022692"/>
    </source>
</evidence>
<evidence type="ECO:0000256" key="5">
    <source>
        <dbReference type="ARBA" id="ARBA00023136"/>
    </source>
</evidence>
<dbReference type="SUPFAM" id="SSF81321">
    <property type="entry name" value="Family A G protein-coupled receptor-like"/>
    <property type="match status" value="1"/>
</dbReference>
<dbReference type="GO" id="GO:0008020">
    <property type="term" value="F:G protein-coupled photoreceptor activity"/>
    <property type="evidence" value="ECO:0000318"/>
    <property type="project" value="GO_Central"/>
</dbReference>
<dbReference type="FunFam" id="1.20.1070.10:FF:000371">
    <property type="entry name" value="Predicted protein"/>
    <property type="match status" value="1"/>
</dbReference>
<dbReference type="GO" id="GO:0007602">
    <property type="term" value="P:phototransduction"/>
    <property type="evidence" value="ECO:0000318"/>
    <property type="project" value="GO_Central"/>
</dbReference>
<dbReference type="OrthoDB" id="9996086at2759"/>
<feature type="transmembrane region" description="Helical" evidence="8">
    <location>
        <begin position="295"/>
        <end position="315"/>
    </location>
</feature>
<dbReference type="InterPro" id="IPR017452">
    <property type="entry name" value="GPCR_Rhodpsn_7TM"/>
</dbReference>
<keyword evidence="6" id="KW-0675">Receptor</keyword>
<dbReference type="InterPro" id="IPR050125">
    <property type="entry name" value="GPCR_opsins"/>
</dbReference>
<proteinExistence type="predicted"/>
<organism evidence="10 11">
    <name type="scientific">Branchiostoma floridae</name>
    <name type="common">Florida lancelet</name>
    <name type="synonym">Amphioxus</name>
    <dbReference type="NCBI Taxonomy" id="7739"/>
    <lineage>
        <taxon>Eukaryota</taxon>
        <taxon>Metazoa</taxon>
        <taxon>Chordata</taxon>
        <taxon>Cephalochordata</taxon>
        <taxon>Leptocardii</taxon>
        <taxon>Amphioxiformes</taxon>
        <taxon>Branchiostomatidae</taxon>
        <taxon>Branchiostoma</taxon>
    </lineage>
</organism>
<evidence type="ECO:0000313" key="11">
    <source>
        <dbReference type="RefSeq" id="XP_035697688.1"/>
    </source>
</evidence>
<feature type="transmembrane region" description="Helical" evidence="8">
    <location>
        <begin position="113"/>
        <end position="131"/>
    </location>
</feature>
<feature type="transmembrane region" description="Helical" evidence="8">
    <location>
        <begin position="151"/>
        <end position="171"/>
    </location>
</feature>
<evidence type="ECO:0000256" key="3">
    <source>
        <dbReference type="ARBA" id="ARBA00022989"/>
    </source>
</evidence>
<reference evidence="10" key="1">
    <citation type="journal article" date="2020" name="Nat. Ecol. Evol.">
        <title>Deeply conserved synteny resolves early events in vertebrate evolution.</title>
        <authorList>
            <person name="Simakov O."/>
            <person name="Marletaz F."/>
            <person name="Yue J.X."/>
            <person name="O'Connell B."/>
            <person name="Jenkins J."/>
            <person name="Brandt A."/>
            <person name="Calef R."/>
            <person name="Tung C.H."/>
            <person name="Huang T.K."/>
            <person name="Schmutz J."/>
            <person name="Satoh N."/>
            <person name="Yu J.K."/>
            <person name="Putnam N.H."/>
            <person name="Green R.E."/>
            <person name="Rokhsar D.S."/>
        </authorList>
    </citation>
    <scope>NUCLEOTIDE SEQUENCE [LARGE SCALE GENOMIC DNA]</scope>
    <source>
        <strain evidence="10">S238N-H82</strain>
    </source>
</reference>
<name>A0A9J7MB67_BRAFL</name>
<evidence type="ECO:0000313" key="10">
    <source>
        <dbReference type="Proteomes" id="UP000001554"/>
    </source>
</evidence>
<accession>A0A9J7MB67</accession>
<dbReference type="CDD" id="cd15083">
    <property type="entry name" value="7tmA_Melanopsin-like"/>
    <property type="match status" value="1"/>
</dbReference>
<dbReference type="GO" id="GO:0007186">
    <property type="term" value="P:G protein-coupled receptor signaling pathway"/>
    <property type="evidence" value="ECO:0000318"/>
    <property type="project" value="GO_Central"/>
</dbReference>
<dbReference type="PRINTS" id="PR00237">
    <property type="entry name" value="GPCRRHODOPSN"/>
</dbReference>
<evidence type="ECO:0000256" key="6">
    <source>
        <dbReference type="ARBA" id="ARBA00023170"/>
    </source>
</evidence>
<evidence type="ECO:0000259" key="9">
    <source>
        <dbReference type="PROSITE" id="PS50262"/>
    </source>
</evidence>
<keyword evidence="5 8" id="KW-0472">Membrane</keyword>
<protein>
    <submittedName>
        <fullName evidence="11">Melanopsin-like</fullName>
    </submittedName>
</protein>
<dbReference type="GO" id="GO:0071482">
    <property type="term" value="P:cellular response to light stimulus"/>
    <property type="evidence" value="ECO:0000318"/>
    <property type="project" value="GO_Central"/>
</dbReference>
<dbReference type="GO" id="GO:0005886">
    <property type="term" value="C:plasma membrane"/>
    <property type="evidence" value="ECO:0000318"/>
    <property type="project" value="GO_Central"/>
</dbReference>
<dbReference type="Gene3D" id="1.20.1070.10">
    <property type="entry name" value="Rhodopsin 7-helix transmembrane proteins"/>
    <property type="match status" value="1"/>
</dbReference>
<dbReference type="OMA" id="RTHERQY"/>
<evidence type="ECO:0000256" key="1">
    <source>
        <dbReference type="ARBA" id="ARBA00004141"/>
    </source>
</evidence>
<dbReference type="Proteomes" id="UP000001554">
    <property type="component" value="Chromosome 14"/>
</dbReference>
<dbReference type="GeneID" id="118430773"/>
<evidence type="ECO:0000256" key="8">
    <source>
        <dbReference type="SAM" id="Phobius"/>
    </source>
</evidence>
<evidence type="ECO:0000256" key="4">
    <source>
        <dbReference type="ARBA" id="ARBA00023040"/>
    </source>
</evidence>
<dbReference type="InterPro" id="IPR000276">
    <property type="entry name" value="GPCR_Rhodpsn"/>
</dbReference>
<keyword evidence="2 8" id="KW-0812">Transmembrane</keyword>
<gene>
    <name evidence="11" type="primary">LOC118430773</name>
</gene>
<reference evidence="11" key="2">
    <citation type="submission" date="2025-08" db="UniProtKB">
        <authorList>
            <consortium name="RefSeq"/>
        </authorList>
    </citation>
    <scope>IDENTIFICATION</scope>
    <source>
        <strain evidence="11">S238N-H82</strain>
        <tissue evidence="11">Testes</tissue>
    </source>
</reference>
<keyword evidence="7" id="KW-0807">Transducer</keyword>
<feature type="transmembrane region" description="Helical" evidence="8">
    <location>
        <begin position="73"/>
        <end position="93"/>
    </location>
</feature>
<dbReference type="KEGG" id="bfo:118430773"/>
<dbReference type="PROSITE" id="PS50262">
    <property type="entry name" value="G_PROTEIN_RECEP_F1_2"/>
    <property type="match status" value="1"/>
</dbReference>
<sequence>MKIATTSLLNEVFLPYRIICRGFGRSLRMLNPIIFYSLGTFVLVVGIVGWMGNLLIIYVFFRSKHFHRTKNVLTLNLAITNALMCVATVPTFVASSFSRKWIFSDTVCQMTGFMAGWFGTQSICTLAAIALDRCIAITLPMTGKLSRGRRAIISIVVVWLWSLVWCLPPFFGWNKWSMQKYQTGCTFNYLSDNTFQRWYIMALTLAVFVLPMVVMIVCYYAIWRAARRSTLALKGMMDLGSFQNLPKKRRNVDVHTAKVGVLVTLLFILSWTPFAIVALIGWAGYGHVLTPLAGAIPAAIAKMSVVVNYVVYAALMPDFKRGLREVLPWMPGSGPRRQRDMTSRCASVEHS</sequence>
<feature type="domain" description="G-protein coupled receptors family 1 profile" evidence="9">
    <location>
        <begin position="52"/>
        <end position="312"/>
    </location>
</feature>
<feature type="transmembrane region" description="Helical" evidence="8">
    <location>
        <begin position="198"/>
        <end position="222"/>
    </location>
</feature>
<feature type="transmembrane region" description="Helical" evidence="8">
    <location>
        <begin position="259"/>
        <end position="283"/>
    </location>
</feature>